<gene>
    <name evidence="2" type="ORF">AAA073_09480</name>
</gene>
<dbReference type="RefSeq" id="WP_349189471.1">
    <property type="nucleotide sequence ID" value="NZ_JBBNPP010000070.1"/>
</dbReference>
<keyword evidence="3" id="KW-1185">Reference proteome</keyword>
<evidence type="ECO:0000259" key="1">
    <source>
        <dbReference type="SMART" id="SM00507"/>
    </source>
</evidence>
<dbReference type="InterPro" id="IPR003615">
    <property type="entry name" value="HNH_nuc"/>
</dbReference>
<proteinExistence type="predicted"/>
<keyword evidence="2" id="KW-0255">Endonuclease</keyword>
<comment type="caution">
    <text evidence="2">The sequence shown here is derived from an EMBL/GenBank/DDBJ whole genome shotgun (WGS) entry which is preliminary data.</text>
</comment>
<dbReference type="EMBL" id="JBBNPP010000070">
    <property type="protein sequence ID" value="MEQ3347652.1"/>
    <property type="molecule type" value="Genomic_DNA"/>
</dbReference>
<protein>
    <submittedName>
        <fullName evidence="2">HNH endonuclease signature motif containing protein</fullName>
    </submittedName>
</protein>
<dbReference type="GO" id="GO:0004519">
    <property type="term" value="F:endonuclease activity"/>
    <property type="evidence" value="ECO:0007669"/>
    <property type="project" value="UniProtKB-KW"/>
</dbReference>
<feature type="domain" description="HNH nuclease" evidence="1">
    <location>
        <begin position="50"/>
        <end position="101"/>
    </location>
</feature>
<keyword evidence="2" id="KW-0540">Nuclease</keyword>
<reference evidence="2 3" key="1">
    <citation type="submission" date="2024-04" db="EMBL/GenBank/DDBJ databases">
        <title>Human intestinal bacterial collection.</title>
        <authorList>
            <person name="Pauvert C."/>
            <person name="Hitch T.C.A."/>
            <person name="Clavel T."/>
        </authorList>
    </citation>
    <scope>NUCLEOTIDE SEQUENCE [LARGE SCALE GENOMIC DNA]</scope>
    <source>
        <strain evidence="2 3">CLA-SR-H019</strain>
    </source>
</reference>
<dbReference type="CDD" id="cd00085">
    <property type="entry name" value="HNHc"/>
    <property type="match status" value="1"/>
</dbReference>
<sequence length="140" mass="15933">DAKHKKKVVNKYTVKGRAFIHKNLQIDVDTLVWLMRHPVLDKSIEFADNRISLFAAQYGRCGVTGVKLIPNDIHCHHKIPLEQGGTDSYSNLILVTEAVHILIHATKVDTIQKYIKELGLTVKQIEKCNKLRKMAELPLI</sequence>
<dbReference type="Pfam" id="PF01844">
    <property type="entry name" value="HNH"/>
    <property type="match status" value="1"/>
</dbReference>
<name>A0ABV1J3B1_9FIRM</name>
<evidence type="ECO:0000313" key="3">
    <source>
        <dbReference type="Proteomes" id="UP001491691"/>
    </source>
</evidence>
<dbReference type="SMART" id="SM00507">
    <property type="entry name" value="HNHc"/>
    <property type="match status" value="1"/>
</dbReference>
<feature type="non-terminal residue" evidence="2">
    <location>
        <position position="1"/>
    </location>
</feature>
<dbReference type="InterPro" id="IPR002711">
    <property type="entry name" value="HNH"/>
</dbReference>
<evidence type="ECO:0000313" key="2">
    <source>
        <dbReference type="EMBL" id="MEQ3347652.1"/>
    </source>
</evidence>
<accession>A0ABV1J3B1</accession>
<keyword evidence="2" id="KW-0378">Hydrolase</keyword>
<organism evidence="2 3">
    <name type="scientific">Peptoniphilus senegalensis</name>
    <dbReference type="NCBI Taxonomy" id="1465757"/>
    <lineage>
        <taxon>Bacteria</taxon>
        <taxon>Bacillati</taxon>
        <taxon>Bacillota</taxon>
        <taxon>Tissierellia</taxon>
        <taxon>Tissierellales</taxon>
        <taxon>Peptoniphilaceae</taxon>
        <taxon>Peptoniphilus</taxon>
    </lineage>
</organism>
<dbReference type="Gene3D" id="1.10.30.50">
    <property type="match status" value="1"/>
</dbReference>
<dbReference type="Proteomes" id="UP001491691">
    <property type="component" value="Unassembled WGS sequence"/>
</dbReference>